<evidence type="ECO:0000259" key="4">
    <source>
        <dbReference type="Pfam" id="PF22939"/>
    </source>
</evidence>
<feature type="repeat" description="ANK" evidence="3">
    <location>
        <begin position="824"/>
        <end position="856"/>
    </location>
</feature>
<dbReference type="Gene3D" id="1.25.40.20">
    <property type="entry name" value="Ankyrin repeat-containing domain"/>
    <property type="match status" value="3"/>
</dbReference>
<dbReference type="STRING" id="5539.A0A3E2HHS3"/>
<keyword evidence="1" id="KW-0677">Repeat</keyword>
<dbReference type="InterPro" id="IPR054471">
    <property type="entry name" value="GPIID_WHD"/>
</dbReference>
<reference evidence="6 7" key="1">
    <citation type="submission" date="2018-05" db="EMBL/GenBank/DDBJ databases">
        <title>Draft genome sequence of Scytalidium lignicola DSM 105466, a ubiquitous saprotrophic fungus.</title>
        <authorList>
            <person name="Buettner E."/>
            <person name="Gebauer A.M."/>
            <person name="Hofrichter M."/>
            <person name="Liers C."/>
            <person name="Kellner H."/>
        </authorList>
    </citation>
    <scope>NUCLEOTIDE SEQUENCE [LARGE SCALE GENOMIC DNA]</scope>
    <source>
        <strain evidence="6 7">DSM 105466</strain>
    </source>
</reference>
<accession>A0A3E2HHS3</accession>
<dbReference type="InterPro" id="IPR027417">
    <property type="entry name" value="P-loop_NTPase"/>
</dbReference>
<keyword evidence="7" id="KW-1185">Reference proteome</keyword>
<dbReference type="PRINTS" id="PR01415">
    <property type="entry name" value="ANKYRIN"/>
</dbReference>
<dbReference type="InterPro" id="IPR051631">
    <property type="entry name" value="Ankyrin-KH/SAM_domain"/>
</dbReference>
<feature type="domain" description="Nephrocystin 3-like N-terminal" evidence="5">
    <location>
        <begin position="126"/>
        <end position="299"/>
    </location>
</feature>
<dbReference type="Proteomes" id="UP000258309">
    <property type="component" value="Unassembled WGS sequence"/>
</dbReference>
<dbReference type="SMART" id="SM00248">
    <property type="entry name" value="ANK"/>
    <property type="match status" value="8"/>
</dbReference>
<dbReference type="EMBL" id="NCSJ02000044">
    <property type="protein sequence ID" value="RFU32974.1"/>
    <property type="molecule type" value="Genomic_DNA"/>
</dbReference>
<evidence type="ECO:0000256" key="2">
    <source>
        <dbReference type="ARBA" id="ARBA00023043"/>
    </source>
</evidence>
<protein>
    <submittedName>
        <fullName evidence="6">Uncharacterized protein</fullName>
    </submittedName>
</protein>
<dbReference type="Pfam" id="PF24883">
    <property type="entry name" value="NPHP3_N"/>
    <property type="match status" value="1"/>
</dbReference>
<dbReference type="InterPro" id="IPR056884">
    <property type="entry name" value="NPHP3-like_N"/>
</dbReference>
<evidence type="ECO:0000256" key="3">
    <source>
        <dbReference type="PROSITE-ProRule" id="PRU00023"/>
    </source>
</evidence>
<feature type="repeat" description="ANK" evidence="3">
    <location>
        <begin position="661"/>
        <end position="693"/>
    </location>
</feature>
<evidence type="ECO:0000259" key="5">
    <source>
        <dbReference type="Pfam" id="PF24883"/>
    </source>
</evidence>
<dbReference type="SUPFAM" id="SSF48403">
    <property type="entry name" value="Ankyrin repeat"/>
    <property type="match status" value="1"/>
</dbReference>
<sequence length="883" mass="97897">MDLRFSNRKALLFPIASSLILKPHFDFQLGYQLQEGKTVPINVSTYRKAMPGDSPPHQVTINGTSARDGAQAYAIVNYGSLSLPDPNGHQNPFNQGVSACQNALFLTDPDVDRESLISTKGTRVAGTCEWIRQNENYQSWLYGTPRLLWISGDPGKGKTMLSIFLTQDLEQVTQNMEQAGLIFYFCSNQDEKRNTAVAVLRGLLYQIIAKRPNLLKHVLPHLETPAKAQQTLSSLETLWIIFRRVIQNVDLGPIFCVLDGLDECDEESLRVLVPKIVELLSAEMSQPASIMFKMAIISRNIPGLQSCLQVKLEPDNEERVANDIERFISARVEELSRIKGFNDEFRATVYKTLLERSEGTFLWVGFIMNELSQKMTCSEVLETLEDLPKGLSPIYSRMLLQINSRRRQTSAKILRWVTMALRPLSLQELAAAVSIQSSSTLINAERAILDEITLCGLFLKVQGQEVSLVHQSAKDYLMREEVESNPVLEEFRIKPERAHLELARTCFDCVSQSSLQNARLSITDGSQVPGSPLLSYAVFHWPEHVRCCSTLASELFSFDKPFFQKHSDLRKNWWTTYTAYRILEGESVPLLHTMCNLGIVTWVAAILRKKSWRPRLHKVVDKKDPNGRTALYIAASLGHEAVVRLLLKHGADVNIKVIENGGHTALYDAAFAGNERIVQLLAEHGADVNAEVDGGQTALYDAAFLGHKEVVRVLLDYGADINTTDTYGQTALFMAASVGHTAVVQLLVDRGADVNRVAKSEQTALYRAVCAGHEAVVRILVKSGAEIKTNAGDAALLWAASVGQMAIAQLLIDHGARVNARVDEGRTALYEAAFAGHESIVRLLIEHGAEVNAVDDYGQTALHEATFLGHKGVVRLLKSAGAT</sequence>
<name>A0A3E2HHS3_SCYLI</name>
<organism evidence="6 7">
    <name type="scientific">Scytalidium lignicola</name>
    <name type="common">Hyphomycete</name>
    <dbReference type="NCBI Taxonomy" id="5539"/>
    <lineage>
        <taxon>Eukaryota</taxon>
        <taxon>Fungi</taxon>
        <taxon>Dikarya</taxon>
        <taxon>Ascomycota</taxon>
        <taxon>Pezizomycotina</taxon>
        <taxon>Leotiomycetes</taxon>
        <taxon>Leotiomycetes incertae sedis</taxon>
        <taxon>Scytalidium</taxon>
    </lineage>
</organism>
<dbReference type="SUPFAM" id="SSF52540">
    <property type="entry name" value="P-loop containing nucleoside triphosphate hydrolases"/>
    <property type="match status" value="1"/>
</dbReference>
<dbReference type="OMA" id="ANDIERF"/>
<evidence type="ECO:0000256" key="1">
    <source>
        <dbReference type="ARBA" id="ARBA00022737"/>
    </source>
</evidence>
<dbReference type="Pfam" id="PF22939">
    <property type="entry name" value="WHD_GPIID"/>
    <property type="match status" value="1"/>
</dbReference>
<dbReference type="GO" id="GO:0005737">
    <property type="term" value="C:cytoplasm"/>
    <property type="evidence" value="ECO:0007669"/>
    <property type="project" value="TreeGrafter"/>
</dbReference>
<comment type="caution">
    <text evidence="6">The sequence shown here is derived from an EMBL/GenBank/DDBJ whole genome shotgun (WGS) entry which is preliminary data.</text>
</comment>
<dbReference type="Pfam" id="PF12796">
    <property type="entry name" value="Ank_2"/>
    <property type="match status" value="3"/>
</dbReference>
<dbReference type="PROSITE" id="PS50088">
    <property type="entry name" value="ANK_REPEAT"/>
    <property type="match status" value="8"/>
</dbReference>
<dbReference type="Pfam" id="PF00023">
    <property type="entry name" value="Ank"/>
    <property type="match status" value="1"/>
</dbReference>
<feature type="non-terminal residue" evidence="6">
    <location>
        <position position="883"/>
    </location>
</feature>
<dbReference type="PANTHER" id="PTHR23206">
    <property type="entry name" value="MASK PROTEIN"/>
    <property type="match status" value="1"/>
</dbReference>
<dbReference type="InterPro" id="IPR036770">
    <property type="entry name" value="Ankyrin_rpt-contain_sf"/>
</dbReference>
<feature type="repeat" description="ANK" evidence="3">
    <location>
        <begin position="694"/>
        <end position="726"/>
    </location>
</feature>
<gene>
    <name evidence="6" type="ORF">B7463_g3376</name>
</gene>
<feature type="repeat" description="ANK" evidence="3">
    <location>
        <begin position="727"/>
        <end position="759"/>
    </location>
</feature>
<dbReference type="Gene3D" id="3.40.50.300">
    <property type="entry name" value="P-loop containing nucleotide triphosphate hydrolases"/>
    <property type="match status" value="1"/>
</dbReference>
<feature type="non-terminal residue" evidence="6">
    <location>
        <position position="1"/>
    </location>
</feature>
<keyword evidence="2 3" id="KW-0040">ANK repeat</keyword>
<dbReference type="OrthoDB" id="674604at2759"/>
<evidence type="ECO:0000313" key="7">
    <source>
        <dbReference type="Proteomes" id="UP000258309"/>
    </source>
</evidence>
<feature type="repeat" description="ANK" evidence="3">
    <location>
        <begin position="626"/>
        <end position="658"/>
    </location>
</feature>
<feature type="repeat" description="ANK" evidence="3">
    <location>
        <begin position="791"/>
        <end position="823"/>
    </location>
</feature>
<proteinExistence type="predicted"/>
<feature type="repeat" description="ANK" evidence="3">
    <location>
        <begin position="857"/>
        <end position="883"/>
    </location>
</feature>
<dbReference type="PANTHER" id="PTHR23206:SF7">
    <property type="entry name" value="PROTEIN KINASE DOMAIN-CONTAINING PROTEIN"/>
    <property type="match status" value="1"/>
</dbReference>
<feature type="repeat" description="ANK" evidence="3">
    <location>
        <begin position="760"/>
        <end position="792"/>
    </location>
</feature>
<evidence type="ECO:0000313" key="6">
    <source>
        <dbReference type="EMBL" id="RFU32974.1"/>
    </source>
</evidence>
<dbReference type="InterPro" id="IPR002110">
    <property type="entry name" value="Ankyrin_rpt"/>
</dbReference>
<feature type="domain" description="GPI inositol-deacylase winged helix" evidence="4">
    <location>
        <begin position="402"/>
        <end position="485"/>
    </location>
</feature>
<dbReference type="AlphaFoldDB" id="A0A3E2HHS3"/>
<dbReference type="PROSITE" id="PS50297">
    <property type="entry name" value="ANK_REP_REGION"/>
    <property type="match status" value="8"/>
</dbReference>